<evidence type="ECO:0000313" key="2">
    <source>
        <dbReference type="Proteomes" id="UP000028411"/>
    </source>
</evidence>
<dbReference type="eggNOG" id="ENOG5032IVT">
    <property type="taxonomic scope" value="Bacteria"/>
</dbReference>
<organism evidence="1 2">
    <name type="scientific">Sphingobium chlorophenolicum</name>
    <dbReference type="NCBI Taxonomy" id="46429"/>
    <lineage>
        <taxon>Bacteria</taxon>
        <taxon>Pseudomonadati</taxon>
        <taxon>Pseudomonadota</taxon>
        <taxon>Alphaproteobacteria</taxon>
        <taxon>Sphingomonadales</taxon>
        <taxon>Sphingomonadaceae</taxon>
        <taxon>Sphingobium</taxon>
    </lineage>
</organism>
<reference evidence="1 2" key="1">
    <citation type="submission" date="2014-02" db="EMBL/GenBank/DDBJ databases">
        <title>Whole genome sequence of Sphingobium chlorophenolicum NBRC 16172.</title>
        <authorList>
            <person name="Gan H.M."/>
            <person name="Gan H.Y."/>
            <person name="Chew T.H."/>
            <person name="Savka M.A."/>
        </authorList>
    </citation>
    <scope>NUCLEOTIDE SEQUENCE [LARGE SCALE GENOMIC DNA]</scope>
    <source>
        <strain evidence="1 2">NBRC 16172</strain>
    </source>
</reference>
<dbReference type="OrthoDB" id="7577160at2"/>
<dbReference type="AlphaFoldDB" id="A0A081RIU4"/>
<dbReference type="PATRIC" id="fig|46429.4.peg.649"/>
<gene>
    <name evidence="1" type="ORF">BV95_00666</name>
</gene>
<dbReference type="RefSeq" id="WP_024310583.1">
    <property type="nucleotide sequence ID" value="NZ_JFHR01000003.1"/>
</dbReference>
<proteinExistence type="predicted"/>
<sequence>MTAPSRSDGMHVAHTATGWVVFDNSLSHPSRLSGAYPSRAAATARKRALARALRHQRPDDAPDV</sequence>
<protein>
    <submittedName>
        <fullName evidence="1">Uncharacterized protein</fullName>
    </submittedName>
</protein>
<dbReference type="Proteomes" id="UP000028411">
    <property type="component" value="Unassembled WGS sequence"/>
</dbReference>
<evidence type="ECO:0000313" key="1">
    <source>
        <dbReference type="EMBL" id="KEQ55117.1"/>
    </source>
</evidence>
<accession>A0A081RIU4</accession>
<dbReference type="EMBL" id="JFHR01000003">
    <property type="protein sequence ID" value="KEQ55117.1"/>
    <property type="molecule type" value="Genomic_DNA"/>
</dbReference>
<comment type="caution">
    <text evidence="1">The sequence shown here is derived from an EMBL/GenBank/DDBJ whole genome shotgun (WGS) entry which is preliminary data.</text>
</comment>
<name>A0A081RIU4_SPHCR</name>